<dbReference type="AlphaFoldDB" id="A0A915I6D7"/>
<keyword evidence="2" id="KW-1185">Reference proteome</keyword>
<name>A0A915I6D7_ROMCU</name>
<evidence type="ECO:0000256" key="1">
    <source>
        <dbReference type="SAM" id="MobiDB-lite"/>
    </source>
</evidence>
<accession>A0A915I6D7</accession>
<proteinExistence type="predicted"/>
<organism evidence="2 3">
    <name type="scientific">Romanomermis culicivorax</name>
    <name type="common">Nematode worm</name>
    <dbReference type="NCBI Taxonomy" id="13658"/>
    <lineage>
        <taxon>Eukaryota</taxon>
        <taxon>Metazoa</taxon>
        <taxon>Ecdysozoa</taxon>
        <taxon>Nematoda</taxon>
        <taxon>Enoplea</taxon>
        <taxon>Dorylaimia</taxon>
        <taxon>Mermithida</taxon>
        <taxon>Mermithoidea</taxon>
        <taxon>Mermithidae</taxon>
        <taxon>Romanomermis</taxon>
    </lineage>
</organism>
<evidence type="ECO:0000313" key="3">
    <source>
        <dbReference type="WBParaSite" id="nRc.2.0.1.t08929-RA"/>
    </source>
</evidence>
<feature type="region of interest" description="Disordered" evidence="1">
    <location>
        <begin position="58"/>
        <end position="80"/>
    </location>
</feature>
<protein>
    <submittedName>
        <fullName evidence="3">Uncharacterized protein</fullName>
    </submittedName>
</protein>
<reference evidence="3" key="1">
    <citation type="submission" date="2022-11" db="UniProtKB">
        <authorList>
            <consortium name="WormBaseParasite"/>
        </authorList>
    </citation>
    <scope>IDENTIFICATION</scope>
</reference>
<sequence>MLNIGRFGWLRECSVLRVRYPRMDEANGSVIGLDQAKWVVQSGSFVEEQGNMGGLDSIDNTKFFSPNTGNPLQGEGSNMQ</sequence>
<dbReference type="Proteomes" id="UP000887565">
    <property type="component" value="Unplaced"/>
</dbReference>
<dbReference type="WBParaSite" id="nRc.2.0.1.t08929-RA">
    <property type="protein sequence ID" value="nRc.2.0.1.t08929-RA"/>
    <property type="gene ID" value="nRc.2.0.1.g08929"/>
</dbReference>
<evidence type="ECO:0000313" key="2">
    <source>
        <dbReference type="Proteomes" id="UP000887565"/>
    </source>
</evidence>